<dbReference type="PANTHER" id="PTHR46586">
    <property type="entry name" value="ANKYRIN REPEAT-CONTAINING PROTEIN"/>
    <property type="match status" value="1"/>
</dbReference>
<gene>
    <name evidence="1" type="ORF">Plil01_000943300</name>
</gene>
<reference evidence="1" key="1">
    <citation type="submission" date="2023-04" db="EMBL/GenBank/DDBJ databases">
        <title>Phytophthora lilii NBRC 32176.</title>
        <authorList>
            <person name="Ichikawa N."/>
            <person name="Sato H."/>
            <person name="Tonouchi N."/>
        </authorList>
    </citation>
    <scope>NUCLEOTIDE SEQUENCE</scope>
    <source>
        <strain evidence="1">NBRC 32176</strain>
    </source>
</reference>
<dbReference type="OrthoDB" id="126596at2759"/>
<organism evidence="1 2">
    <name type="scientific">Phytophthora lilii</name>
    <dbReference type="NCBI Taxonomy" id="2077276"/>
    <lineage>
        <taxon>Eukaryota</taxon>
        <taxon>Sar</taxon>
        <taxon>Stramenopiles</taxon>
        <taxon>Oomycota</taxon>
        <taxon>Peronosporomycetes</taxon>
        <taxon>Peronosporales</taxon>
        <taxon>Peronosporaceae</taxon>
        <taxon>Phytophthora</taxon>
    </lineage>
</organism>
<dbReference type="AlphaFoldDB" id="A0A9W6WZK0"/>
<proteinExistence type="predicted"/>
<dbReference type="Proteomes" id="UP001165083">
    <property type="component" value="Unassembled WGS sequence"/>
</dbReference>
<comment type="caution">
    <text evidence="1">The sequence shown here is derived from an EMBL/GenBank/DDBJ whole genome shotgun (WGS) entry which is preliminary data.</text>
</comment>
<name>A0A9W6WZK0_9STRA</name>
<protein>
    <submittedName>
        <fullName evidence="1">Unnamed protein product</fullName>
    </submittedName>
</protein>
<accession>A0A9W6WZK0</accession>
<evidence type="ECO:0000313" key="1">
    <source>
        <dbReference type="EMBL" id="GMF23376.1"/>
    </source>
</evidence>
<dbReference type="EMBL" id="BSXW01000474">
    <property type="protein sequence ID" value="GMF23376.1"/>
    <property type="molecule type" value="Genomic_DNA"/>
</dbReference>
<dbReference type="InterPro" id="IPR036770">
    <property type="entry name" value="Ankyrin_rpt-contain_sf"/>
</dbReference>
<dbReference type="Gene3D" id="1.25.40.20">
    <property type="entry name" value="Ankyrin repeat-containing domain"/>
    <property type="match status" value="1"/>
</dbReference>
<dbReference type="PANTHER" id="PTHR46586:SF3">
    <property type="entry name" value="ANKYRIN REPEAT-CONTAINING PROTEIN"/>
    <property type="match status" value="1"/>
</dbReference>
<dbReference type="InterPro" id="IPR052050">
    <property type="entry name" value="SecEffector_AnkRepeat"/>
</dbReference>
<keyword evidence="2" id="KW-1185">Reference proteome</keyword>
<sequence>MVEASKKGFVHVVRWLYEEFSDDSDIDMFEYGEKESWRSPMDTIAVDAAAASNGHLDVKQWIELQQTVQWLHENRDEGCSAEAMNGAATDGYLEIVKWLQEHRWEGCTAAAIDCAARNGILR</sequence>
<evidence type="ECO:0000313" key="2">
    <source>
        <dbReference type="Proteomes" id="UP001165083"/>
    </source>
</evidence>